<reference evidence="2 3" key="1">
    <citation type="journal article" date="2017" name="ISME J.">
        <title>Potential for microbial H2 and metal transformations associated with novel bacteria and archaea in deep terrestrial subsurface sediments.</title>
        <authorList>
            <person name="Hernsdorf A.W."/>
            <person name="Amano Y."/>
            <person name="Miyakawa K."/>
            <person name="Ise K."/>
            <person name="Suzuki Y."/>
            <person name="Anantharaman K."/>
            <person name="Probst A."/>
            <person name="Burstein D."/>
            <person name="Thomas B.C."/>
            <person name="Banfield J.F."/>
        </authorList>
    </citation>
    <scope>NUCLEOTIDE SEQUENCE [LARGE SCALE GENOMIC DNA]</scope>
    <source>
        <strain evidence="2">HGW-Actinobacteria-3</strain>
    </source>
</reference>
<dbReference type="Gene3D" id="3.30.450.20">
    <property type="entry name" value="PAS domain"/>
    <property type="match status" value="1"/>
</dbReference>
<name>A0A2N3G2T1_9ACTN</name>
<dbReference type="InterPro" id="IPR000014">
    <property type="entry name" value="PAS"/>
</dbReference>
<evidence type="ECO:0000313" key="2">
    <source>
        <dbReference type="EMBL" id="PKQ26878.1"/>
    </source>
</evidence>
<feature type="domain" description="PAS" evidence="1">
    <location>
        <begin position="26"/>
        <end position="77"/>
    </location>
</feature>
<dbReference type="NCBIfam" id="TIGR00229">
    <property type="entry name" value="sensory_box"/>
    <property type="match status" value="1"/>
</dbReference>
<evidence type="ECO:0000313" key="3">
    <source>
        <dbReference type="Proteomes" id="UP000233654"/>
    </source>
</evidence>
<dbReference type="AlphaFoldDB" id="A0A2N3G2T1"/>
<dbReference type="CDD" id="cd00130">
    <property type="entry name" value="PAS"/>
    <property type="match status" value="1"/>
</dbReference>
<proteinExistence type="predicted"/>
<dbReference type="Pfam" id="PF08447">
    <property type="entry name" value="PAS_3"/>
    <property type="match status" value="1"/>
</dbReference>
<accession>A0A2N3G2T1</accession>
<dbReference type="InterPro" id="IPR035965">
    <property type="entry name" value="PAS-like_dom_sf"/>
</dbReference>
<dbReference type="Proteomes" id="UP000233654">
    <property type="component" value="Unassembled WGS sequence"/>
</dbReference>
<dbReference type="InterPro" id="IPR013655">
    <property type="entry name" value="PAS_fold_3"/>
</dbReference>
<comment type="caution">
    <text evidence="2">The sequence shown here is derived from an EMBL/GenBank/DDBJ whole genome shotgun (WGS) entry which is preliminary data.</text>
</comment>
<sequence length="176" mass="20020">MKRKDIIPTSQERPMRENDFIVSKTDLTGRITYGNEIFIEFSGYSEEELLGSQHNIIRHPDMPRAVFHLLWDYLSKDREIFAYVKNMSKDGGYYWVFAQVAPMKDANNKKIGYTSVRRMPNPKAIPIVAEVYRSMLEAERKAGARDAISASGAVLGAVLKDKGVSYEELINVLQAL</sequence>
<dbReference type="SUPFAM" id="SSF55785">
    <property type="entry name" value="PYP-like sensor domain (PAS domain)"/>
    <property type="match status" value="1"/>
</dbReference>
<organism evidence="2 3">
    <name type="scientific">Candidatus Anoxymicrobium japonicum</name>
    <dbReference type="NCBI Taxonomy" id="2013648"/>
    <lineage>
        <taxon>Bacteria</taxon>
        <taxon>Bacillati</taxon>
        <taxon>Actinomycetota</taxon>
        <taxon>Candidatus Geothermincolia</taxon>
        <taxon>Candidatus Geothermincolales</taxon>
        <taxon>Candidatus Anoxymicrobiaceae</taxon>
        <taxon>Candidatus Anoxymicrobium</taxon>
    </lineage>
</organism>
<protein>
    <submittedName>
        <fullName evidence="2">Aerotaxis receptor Aer</fullName>
    </submittedName>
</protein>
<gene>
    <name evidence="2" type="ORF">CVT63_08235</name>
</gene>
<dbReference type="PROSITE" id="PS50112">
    <property type="entry name" value="PAS"/>
    <property type="match status" value="1"/>
</dbReference>
<keyword evidence="2" id="KW-0675">Receptor</keyword>
<dbReference type="EMBL" id="PHEX01000116">
    <property type="protein sequence ID" value="PKQ26878.1"/>
    <property type="molecule type" value="Genomic_DNA"/>
</dbReference>
<evidence type="ECO:0000259" key="1">
    <source>
        <dbReference type="PROSITE" id="PS50112"/>
    </source>
</evidence>